<organism evidence="2 3">
    <name type="scientific">Stylophora pistillata</name>
    <name type="common">Smooth cauliflower coral</name>
    <dbReference type="NCBI Taxonomy" id="50429"/>
    <lineage>
        <taxon>Eukaryota</taxon>
        <taxon>Metazoa</taxon>
        <taxon>Cnidaria</taxon>
        <taxon>Anthozoa</taxon>
        <taxon>Hexacorallia</taxon>
        <taxon>Scleractinia</taxon>
        <taxon>Astrocoeniina</taxon>
        <taxon>Pocilloporidae</taxon>
        <taxon>Stylophora</taxon>
    </lineage>
</organism>
<dbReference type="Proteomes" id="UP000225706">
    <property type="component" value="Unassembled WGS sequence"/>
</dbReference>
<feature type="compositionally biased region" description="Basic and acidic residues" evidence="1">
    <location>
        <begin position="229"/>
        <end position="241"/>
    </location>
</feature>
<sequence>MVDEAQYVEGSLNMGVSLSRSSERTAEAKYIHSIDTKESSGENDEFLNQCTKGKTIKGSESTSKRTETAFFQFKTTKSNCWDTFDSLDTIISRKSVPFAVLPDGNPQALPSSAVGEEDITSFQPKGGAVTQSTSGDKFLEDLDDKFSTEKNVEEITGTNREKTGENVTQRVTALLKKKAERDDGFSLCTKSWEKWQVGGHVDDVHKEARRSPRRLGNTAHVSVPLSHRKSADGRGTKRESVPDLTTARPHSETEIVCPSNDFGETKRQSVPDLTMVRTDSETGTVYPCDNYQVEPSSFHS</sequence>
<evidence type="ECO:0000313" key="3">
    <source>
        <dbReference type="Proteomes" id="UP000225706"/>
    </source>
</evidence>
<dbReference type="AlphaFoldDB" id="A0A2B4SMA3"/>
<reference evidence="3" key="1">
    <citation type="journal article" date="2017" name="bioRxiv">
        <title>Comparative analysis of the genomes of Stylophora pistillata and Acropora digitifera provides evidence for extensive differences between species of corals.</title>
        <authorList>
            <person name="Voolstra C.R."/>
            <person name="Li Y."/>
            <person name="Liew Y.J."/>
            <person name="Baumgarten S."/>
            <person name="Zoccola D."/>
            <person name="Flot J.-F."/>
            <person name="Tambutte S."/>
            <person name="Allemand D."/>
            <person name="Aranda M."/>
        </authorList>
    </citation>
    <scope>NUCLEOTIDE SEQUENCE [LARGE SCALE GENOMIC DNA]</scope>
</reference>
<proteinExistence type="predicted"/>
<keyword evidence="3" id="KW-1185">Reference proteome</keyword>
<name>A0A2B4SMA3_STYPI</name>
<dbReference type="EMBL" id="LSMT01000062">
    <property type="protein sequence ID" value="PFX29642.1"/>
    <property type="molecule type" value="Genomic_DNA"/>
</dbReference>
<gene>
    <name evidence="2" type="ORF">AWC38_SpisGene5567</name>
</gene>
<feature type="region of interest" description="Disordered" evidence="1">
    <location>
        <begin position="207"/>
        <end position="271"/>
    </location>
</feature>
<protein>
    <submittedName>
        <fullName evidence="2">Uncharacterized protein</fullName>
    </submittedName>
</protein>
<evidence type="ECO:0000256" key="1">
    <source>
        <dbReference type="SAM" id="MobiDB-lite"/>
    </source>
</evidence>
<evidence type="ECO:0000313" key="2">
    <source>
        <dbReference type="EMBL" id="PFX29642.1"/>
    </source>
</evidence>
<accession>A0A2B4SMA3</accession>
<comment type="caution">
    <text evidence="2">The sequence shown here is derived from an EMBL/GenBank/DDBJ whole genome shotgun (WGS) entry which is preliminary data.</text>
</comment>